<keyword evidence="2" id="KW-1185">Reference proteome</keyword>
<accession>A0AAE0A416</accession>
<evidence type="ECO:0000313" key="1">
    <source>
        <dbReference type="EMBL" id="KAK3199551.1"/>
    </source>
</evidence>
<name>A0AAE0A416_9ROSI</name>
<gene>
    <name evidence="1" type="ORF">Dsin_022966</name>
</gene>
<dbReference type="PANTHER" id="PTHR46890">
    <property type="entry name" value="NON-LTR RETROLELEMENT REVERSE TRANSCRIPTASE-LIKE PROTEIN-RELATED"/>
    <property type="match status" value="1"/>
</dbReference>
<dbReference type="Proteomes" id="UP001281410">
    <property type="component" value="Unassembled WGS sequence"/>
</dbReference>
<proteinExistence type="predicted"/>
<reference evidence="1" key="1">
    <citation type="journal article" date="2023" name="Plant J.">
        <title>Genome sequences and population genomics provide insights into the demographic history, inbreeding, and mutation load of two 'living fossil' tree species of Dipteronia.</title>
        <authorList>
            <person name="Feng Y."/>
            <person name="Comes H.P."/>
            <person name="Chen J."/>
            <person name="Zhu S."/>
            <person name="Lu R."/>
            <person name="Zhang X."/>
            <person name="Li P."/>
            <person name="Qiu J."/>
            <person name="Olsen K.M."/>
            <person name="Qiu Y."/>
        </authorList>
    </citation>
    <scope>NUCLEOTIDE SEQUENCE</scope>
    <source>
        <strain evidence="1">NBL</strain>
    </source>
</reference>
<sequence length="320" mass="38139">MGEAREGWKQCTELGSQGFKLFSKLKAVINRLKAWQLRRSRDANCFKVLENKLVGVEDKAQTESWTTPLREDRMQIIVEMWKWLHKEEIQWRQKSRIKWLIEGDKNSRFFHYVANSRRRKNFIGDILVDGERKLDPMEVRRGVLNHFKLQFRRMMEIRPRIHCLVMQRISQAQEIMLEEEFTHEEVWEAISSCDGNKARGPDGLNLNFIKSNWDNIRDDFLGFLKEFHKDGEIVKHLNRTFIVLIPKIGKPERMLDFRPISLVDSLYKVLLKVLADRLRRVMNSIIGETQMAFVRQRQIIDSFVVAKEIIHKWKKDQTGF</sequence>
<protein>
    <recommendedName>
        <fullName evidence="3">Reverse transcriptase domain-containing protein</fullName>
    </recommendedName>
</protein>
<dbReference type="PANTHER" id="PTHR46890:SF48">
    <property type="entry name" value="RNA-DIRECTED DNA POLYMERASE"/>
    <property type="match status" value="1"/>
</dbReference>
<dbReference type="InterPro" id="IPR052343">
    <property type="entry name" value="Retrotransposon-Effector_Assoc"/>
</dbReference>
<dbReference type="EMBL" id="JANJYJ010000007">
    <property type="protein sequence ID" value="KAK3199551.1"/>
    <property type="molecule type" value="Genomic_DNA"/>
</dbReference>
<evidence type="ECO:0008006" key="3">
    <source>
        <dbReference type="Google" id="ProtNLM"/>
    </source>
</evidence>
<comment type="caution">
    <text evidence="1">The sequence shown here is derived from an EMBL/GenBank/DDBJ whole genome shotgun (WGS) entry which is preliminary data.</text>
</comment>
<dbReference type="AlphaFoldDB" id="A0AAE0A416"/>
<evidence type="ECO:0000313" key="2">
    <source>
        <dbReference type="Proteomes" id="UP001281410"/>
    </source>
</evidence>
<organism evidence="1 2">
    <name type="scientific">Dipteronia sinensis</name>
    <dbReference type="NCBI Taxonomy" id="43782"/>
    <lineage>
        <taxon>Eukaryota</taxon>
        <taxon>Viridiplantae</taxon>
        <taxon>Streptophyta</taxon>
        <taxon>Embryophyta</taxon>
        <taxon>Tracheophyta</taxon>
        <taxon>Spermatophyta</taxon>
        <taxon>Magnoliopsida</taxon>
        <taxon>eudicotyledons</taxon>
        <taxon>Gunneridae</taxon>
        <taxon>Pentapetalae</taxon>
        <taxon>rosids</taxon>
        <taxon>malvids</taxon>
        <taxon>Sapindales</taxon>
        <taxon>Sapindaceae</taxon>
        <taxon>Hippocastanoideae</taxon>
        <taxon>Acereae</taxon>
        <taxon>Dipteronia</taxon>
    </lineage>
</organism>